<gene>
    <name evidence="2" type="ORF">VCB98_04755</name>
</gene>
<dbReference type="Pfam" id="PF08511">
    <property type="entry name" value="COQ9"/>
    <property type="match status" value="1"/>
</dbReference>
<organism evidence="2 3">
    <name type="scientific">Natronospira elongata</name>
    <dbReference type="NCBI Taxonomy" id="3110268"/>
    <lineage>
        <taxon>Bacteria</taxon>
        <taxon>Pseudomonadati</taxon>
        <taxon>Pseudomonadota</taxon>
        <taxon>Gammaproteobacteria</taxon>
        <taxon>Natronospirales</taxon>
        <taxon>Natronospiraceae</taxon>
        <taxon>Natronospira</taxon>
    </lineage>
</organism>
<dbReference type="SUPFAM" id="SSF46689">
    <property type="entry name" value="Homeodomain-like"/>
    <property type="match status" value="1"/>
</dbReference>
<dbReference type="InterPro" id="IPR013718">
    <property type="entry name" value="COQ9_C"/>
</dbReference>
<dbReference type="InterPro" id="IPR009057">
    <property type="entry name" value="Homeodomain-like_sf"/>
</dbReference>
<reference evidence="2 3" key="1">
    <citation type="submission" date="2023-12" db="EMBL/GenBank/DDBJ databases">
        <title>Whole-genome sequencing of halo(alkali)philic microorganisms from hypersaline lakes.</title>
        <authorList>
            <person name="Sorokin D.Y."/>
            <person name="Merkel A.Y."/>
            <person name="Messina E."/>
            <person name="Yakimov M."/>
        </authorList>
    </citation>
    <scope>NUCLEOTIDE SEQUENCE [LARGE SCALE GENOMIC DNA]</scope>
    <source>
        <strain evidence="2 3">AB-CW1</strain>
    </source>
</reference>
<dbReference type="Proteomes" id="UP001302316">
    <property type="component" value="Unassembled WGS sequence"/>
</dbReference>
<comment type="caution">
    <text evidence="2">The sequence shown here is derived from an EMBL/GenBank/DDBJ whole genome shotgun (WGS) entry which is preliminary data.</text>
</comment>
<feature type="domain" description="COQ9 C-terminal" evidence="1">
    <location>
        <begin position="149"/>
        <end position="186"/>
    </location>
</feature>
<dbReference type="AlphaFoldDB" id="A0AAP6JDW4"/>
<dbReference type="RefSeq" id="WP_346050760.1">
    <property type="nucleotide sequence ID" value="NZ_JAYGII010000006.1"/>
</dbReference>
<dbReference type="EMBL" id="JAYGII010000006">
    <property type="protein sequence ID" value="MEA5445130.1"/>
    <property type="molecule type" value="Genomic_DNA"/>
</dbReference>
<sequence>MSAELDRQRILDTALALAADRHWEAVRLYDVAAVLGVGLDALHPWLTEKEALVDWFWDRADADMLAQSQAEAFRQLEFPENFEACVLAWLTLPSAYPRSFREMLAVRMEPGHLHIQLPTLLRVSRSVQWMRECCRRDATFMRRALEETALSGVFLSTLAVWCGDRSQGFGRSHDFLRARLGNAVALGRLWPGDA</sequence>
<evidence type="ECO:0000313" key="2">
    <source>
        <dbReference type="EMBL" id="MEA5445130.1"/>
    </source>
</evidence>
<evidence type="ECO:0000313" key="3">
    <source>
        <dbReference type="Proteomes" id="UP001302316"/>
    </source>
</evidence>
<evidence type="ECO:0000259" key="1">
    <source>
        <dbReference type="Pfam" id="PF08511"/>
    </source>
</evidence>
<dbReference type="Gene3D" id="1.10.357.10">
    <property type="entry name" value="Tetracycline Repressor, domain 2"/>
    <property type="match status" value="1"/>
</dbReference>
<keyword evidence="3" id="KW-1185">Reference proteome</keyword>
<accession>A0AAP6JDW4</accession>
<protein>
    <submittedName>
        <fullName evidence="2">TetR/AcrR family transcriptional regulator</fullName>
    </submittedName>
</protein>
<name>A0AAP6JDW4_9GAMM</name>
<proteinExistence type="predicted"/>